<evidence type="ECO:0000256" key="1">
    <source>
        <dbReference type="SAM" id="SignalP"/>
    </source>
</evidence>
<reference evidence="3 4" key="1">
    <citation type="submission" date="2018-01" db="EMBL/GenBank/DDBJ databases">
        <title>Saezia sanguinis gen. nov., sp. nov., in the order Burkholderiales isolated from human blood.</title>
        <authorList>
            <person name="Medina-Pascual M.J."/>
            <person name="Valdezate S."/>
            <person name="Monzon S."/>
            <person name="Cuesta I."/>
            <person name="Carrasco G."/>
            <person name="Villalon P."/>
            <person name="Saez-Nieto J.A."/>
        </authorList>
    </citation>
    <scope>NUCLEOTIDE SEQUENCE [LARGE SCALE GENOMIC DNA]</scope>
    <source>
        <strain evidence="3 4">CNM695-12</strain>
    </source>
</reference>
<keyword evidence="1" id="KW-0732">Signal</keyword>
<dbReference type="PROSITE" id="PS51257">
    <property type="entry name" value="PROKAR_LIPOPROTEIN"/>
    <property type="match status" value="1"/>
</dbReference>
<dbReference type="CDD" id="cd01344">
    <property type="entry name" value="PL2_Passenger_AT"/>
    <property type="match status" value="1"/>
</dbReference>
<comment type="caution">
    <text evidence="3">The sequence shown here is derived from an EMBL/GenBank/DDBJ whole genome shotgun (WGS) entry which is preliminary data.</text>
</comment>
<dbReference type="InterPro" id="IPR051551">
    <property type="entry name" value="Autotransporter_adhesion"/>
</dbReference>
<dbReference type="InterPro" id="IPR012332">
    <property type="entry name" value="Autotransporter_pectin_lyase_C"/>
</dbReference>
<feature type="chain" id="PRO_5019541670" evidence="1">
    <location>
        <begin position="34"/>
        <end position="982"/>
    </location>
</feature>
<feature type="domain" description="Autotransporter" evidence="2">
    <location>
        <begin position="704"/>
        <end position="982"/>
    </location>
</feature>
<dbReference type="PANTHER" id="PTHR35037:SF3">
    <property type="entry name" value="C-TERMINAL REGION OF AIDA-LIKE PROTEIN"/>
    <property type="match status" value="1"/>
</dbReference>
<proteinExistence type="predicted"/>
<gene>
    <name evidence="3" type="primary">bmaC_3</name>
    <name evidence="3" type="ORF">CUZ56_02624</name>
</gene>
<dbReference type="Gene3D" id="2.160.20.20">
    <property type="match status" value="1"/>
</dbReference>
<evidence type="ECO:0000313" key="3">
    <source>
        <dbReference type="EMBL" id="RUS65779.1"/>
    </source>
</evidence>
<feature type="signal peptide" evidence="1">
    <location>
        <begin position="1"/>
        <end position="33"/>
    </location>
</feature>
<dbReference type="InterPro" id="IPR005546">
    <property type="entry name" value="Autotransporte_beta"/>
</dbReference>
<dbReference type="Pfam" id="PF18883">
    <property type="entry name" value="AC_1"/>
    <property type="match status" value="1"/>
</dbReference>
<dbReference type="InterPro" id="IPR011050">
    <property type="entry name" value="Pectin_lyase_fold/virulence"/>
</dbReference>
<dbReference type="Pfam" id="PF03797">
    <property type="entry name" value="Autotransporter"/>
    <property type="match status" value="1"/>
</dbReference>
<dbReference type="NCBIfam" id="TIGR01414">
    <property type="entry name" value="autotrans_barl"/>
    <property type="match status" value="1"/>
</dbReference>
<dbReference type="InterPro" id="IPR043990">
    <property type="entry name" value="AC_1"/>
</dbReference>
<dbReference type="Gene3D" id="2.40.128.130">
    <property type="entry name" value="Autotransporter beta-domain"/>
    <property type="match status" value="1"/>
</dbReference>
<dbReference type="EMBL" id="PQSP01000009">
    <property type="protein sequence ID" value="RUS65779.1"/>
    <property type="molecule type" value="Genomic_DNA"/>
</dbReference>
<sequence precursor="true">MEKIRKMKNTPSFRQSLLSRCIVLALASLGACAMVQAQQITFQDGNAGHVLENQTVDRVSVTGNGTGAEISGVTANGEIFASFASTMHVVNSSINCAASSNCYGLWVQGLSSSQAGVKTTVTGSGLVIDSGRSGIVSSGSASVDLGDVQVNAAANGLDLNGSLSKDGVINTTRISDFEITAGQYGVYAMFGAELHLTNGTITTTGDGGVGVYLGGANRLGTEPVQTAAYMSGVTVHTKGDDAYGLYSVQMGGINGQPNRGAVSYWDASHIITEGTGSYGIVANYSWNTVTLTNGSTVTTAGDNAYAVWSRGAADVTLDSSHVATRGQGAVGVYSYHLGNSYLQNGSTVVTEGAGAHGTMLQYAGNIMLDNSSVHAQGADAHGIYMLVGVAENAGIRYGSKVELQNSSMVSDQGYGIATEGGHLTVNVLNGSTLKGGAGLMNVQDYTGSGTPSWNQGVTTVNLLVDGGSVVSGNVITADTAVSNITLQGGSTWELDGDSNVTSLVNRDSTISFASGSGLARSGSGFSTLHVSGDYVGDGGTIILNAALHDDSNSLSDRLVVDGDVSGQTRIKVINRGGLGASTQEGVRIVEVGGQSPADAFTLQSDYVAINGKPAVVAGAYSYSLYQGGVTDPADGHWYLRSDVVEIINPGGGGGGGTITVPVYQPGTPLYESYANVLHELNALPTLRERVGERQLGAVMTGEGMAAQPYGVWARVQGSHNHFEPRRSTTGAEQDVNVWRMQIGADMLAHENAQGSLVAGVSAHYGYASSDVESLFGSGKIDAKGYGIGGALTWYGNNGFYADAQAQLNWFDSNIKSSTLGVTEVSGNDGKGYAFGLEVGRSFALNDNWSLTPQAQIIYSHVDYDDFYDAYMTLVSLQNHDRATGRLGLSADYRQRMENGDTLDAYGIVNLYQNLSGSSKVNVAGVEFEQRNERTWAGLGLGASYSWGHGKYALYGQAGVKTSVQSFGDSYGVTGNVGLRVRF</sequence>
<evidence type="ECO:0000259" key="2">
    <source>
        <dbReference type="PROSITE" id="PS51208"/>
    </source>
</evidence>
<dbReference type="Proteomes" id="UP000286947">
    <property type="component" value="Unassembled WGS sequence"/>
</dbReference>
<accession>A0A433SAQ6</accession>
<dbReference type="GO" id="GO:0019867">
    <property type="term" value="C:outer membrane"/>
    <property type="evidence" value="ECO:0007669"/>
    <property type="project" value="InterPro"/>
</dbReference>
<dbReference type="InterPro" id="IPR006315">
    <property type="entry name" value="OM_autotransptr_brl_dom"/>
</dbReference>
<name>A0A433SAQ6_9BURK</name>
<keyword evidence="4" id="KW-1185">Reference proteome</keyword>
<dbReference type="SUPFAM" id="SSF51126">
    <property type="entry name" value="Pectin lyase-like"/>
    <property type="match status" value="1"/>
</dbReference>
<dbReference type="PANTHER" id="PTHR35037">
    <property type="entry name" value="C-TERMINAL REGION OF AIDA-LIKE PROTEIN"/>
    <property type="match status" value="1"/>
</dbReference>
<dbReference type="PROSITE" id="PS51208">
    <property type="entry name" value="AUTOTRANSPORTER"/>
    <property type="match status" value="1"/>
</dbReference>
<protein>
    <submittedName>
        <fullName evidence="3">Adhesin BmaC autotransporter</fullName>
    </submittedName>
</protein>
<dbReference type="SUPFAM" id="SSF103515">
    <property type="entry name" value="Autotransporter"/>
    <property type="match status" value="1"/>
</dbReference>
<dbReference type="InterPro" id="IPR036709">
    <property type="entry name" value="Autotransporte_beta_dom_sf"/>
</dbReference>
<evidence type="ECO:0000313" key="4">
    <source>
        <dbReference type="Proteomes" id="UP000286947"/>
    </source>
</evidence>
<dbReference type="AlphaFoldDB" id="A0A433SAQ6"/>
<dbReference type="SMART" id="SM00869">
    <property type="entry name" value="Autotransporter"/>
    <property type="match status" value="1"/>
</dbReference>
<organism evidence="3 4">
    <name type="scientific">Saezia sanguinis</name>
    <dbReference type="NCBI Taxonomy" id="1965230"/>
    <lineage>
        <taxon>Bacteria</taxon>
        <taxon>Pseudomonadati</taxon>
        <taxon>Pseudomonadota</taxon>
        <taxon>Betaproteobacteria</taxon>
        <taxon>Burkholderiales</taxon>
        <taxon>Saeziaceae</taxon>
        <taxon>Saezia</taxon>
    </lineage>
</organism>